<dbReference type="Pfam" id="PF17676">
    <property type="entry name" value="Peptidase_S66C"/>
    <property type="match status" value="1"/>
</dbReference>
<evidence type="ECO:0000259" key="3">
    <source>
        <dbReference type="Pfam" id="PF02016"/>
    </source>
</evidence>
<evidence type="ECO:0000256" key="2">
    <source>
        <dbReference type="ARBA" id="ARBA00022801"/>
    </source>
</evidence>
<keyword evidence="2" id="KW-0378">Hydrolase</keyword>
<dbReference type="InterPro" id="IPR003507">
    <property type="entry name" value="S66_fam"/>
</dbReference>
<dbReference type="EMBL" id="JAQMWT010000679">
    <property type="protein sequence ID" value="KAJ8598281.1"/>
    <property type="molecule type" value="Genomic_DNA"/>
</dbReference>
<dbReference type="InterPro" id="IPR029062">
    <property type="entry name" value="Class_I_gatase-like"/>
</dbReference>
<dbReference type="Pfam" id="PF02016">
    <property type="entry name" value="Peptidase_S66"/>
    <property type="match status" value="1"/>
</dbReference>
<dbReference type="PANTHER" id="PTHR30237:SF4">
    <property type="entry name" value="LD-CARBOXYPEPTIDASE C-TERMINAL DOMAIN-CONTAINING PROTEIN"/>
    <property type="match status" value="1"/>
</dbReference>
<dbReference type="SUPFAM" id="SSF141986">
    <property type="entry name" value="LD-carboxypeptidase A C-terminal domain-like"/>
    <property type="match status" value="1"/>
</dbReference>
<dbReference type="AlphaFoldDB" id="A0AAD7U4P5"/>
<evidence type="ECO:0000313" key="5">
    <source>
        <dbReference type="EMBL" id="KAJ8598281.1"/>
    </source>
</evidence>
<evidence type="ECO:0000313" key="6">
    <source>
        <dbReference type="Proteomes" id="UP001230188"/>
    </source>
</evidence>
<organism evidence="5 6">
    <name type="scientific">Chrysophaeum taylorii</name>
    <dbReference type="NCBI Taxonomy" id="2483200"/>
    <lineage>
        <taxon>Eukaryota</taxon>
        <taxon>Sar</taxon>
        <taxon>Stramenopiles</taxon>
        <taxon>Ochrophyta</taxon>
        <taxon>Pelagophyceae</taxon>
        <taxon>Pelagomonadales</taxon>
        <taxon>Pelagomonadaceae</taxon>
        <taxon>Chrysophaeum</taxon>
    </lineage>
</organism>
<evidence type="ECO:0000259" key="4">
    <source>
        <dbReference type="Pfam" id="PF17676"/>
    </source>
</evidence>
<dbReference type="PANTHER" id="PTHR30237">
    <property type="entry name" value="MURAMOYLTETRAPEPTIDE CARBOXYPEPTIDASE"/>
    <property type="match status" value="1"/>
</dbReference>
<feature type="domain" description="LD-carboxypeptidase N-terminal" evidence="3">
    <location>
        <begin position="3"/>
        <end position="102"/>
    </location>
</feature>
<keyword evidence="6" id="KW-1185">Reference proteome</keyword>
<evidence type="ECO:0000256" key="1">
    <source>
        <dbReference type="ARBA" id="ARBA00010233"/>
    </source>
</evidence>
<name>A0AAD7U4P5_9STRA</name>
<dbReference type="InterPro" id="IPR027461">
    <property type="entry name" value="Carboxypeptidase_A_C_sf"/>
</dbReference>
<dbReference type="InterPro" id="IPR040449">
    <property type="entry name" value="Peptidase_S66_N"/>
</dbReference>
<proteinExistence type="inferred from homology"/>
<evidence type="ECO:0008006" key="7">
    <source>
        <dbReference type="Google" id="ProtNLM"/>
    </source>
</evidence>
<dbReference type="SUPFAM" id="SSF52317">
    <property type="entry name" value="Class I glutamine amidotransferase-like"/>
    <property type="match status" value="1"/>
</dbReference>
<protein>
    <recommendedName>
        <fullName evidence="7">LD-carboxypeptidase</fullName>
    </recommendedName>
</protein>
<dbReference type="InterPro" id="IPR040921">
    <property type="entry name" value="Peptidase_S66C"/>
</dbReference>
<dbReference type="InterPro" id="IPR027478">
    <property type="entry name" value="LdcA_N"/>
</dbReference>
<dbReference type="Gene3D" id="3.40.50.10740">
    <property type="entry name" value="Class I glutamine amidotransferase-like"/>
    <property type="match status" value="1"/>
</dbReference>
<dbReference type="Proteomes" id="UP001230188">
    <property type="component" value="Unassembled WGS sequence"/>
</dbReference>
<comment type="caution">
    <text evidence="5">The sequence shown here is derived from an EMBL/GenBank/DDBJ whole genome shotgun (WGS) entry which is preliminary data.</text>
</comment>
<reference evidence="5" key="1">
    <citation type="submission" date="2023-01" db="EMBL/GenBank/DDBJ databases">
        <title>Metagenome sequencing of chrysophaentin producing Chrysophaeum taylorii.</title>
        <authorList>
            <person name="Davison J."/>
            <person name="Bewley C."/>
        </authorList>
    </citation>
    <scope>NUCLEOTIDE SEQUENCE</scope>
    <source>
        <strain evidence="5">NIES-1699</strain>
    </source>
</reference>
<dbReference type="GO" id="GO:0016787">
    <property type="term" value="F:hydrolase activity"/>
    <property type="evidence" value="ECO:0007669"/>
    <property type="project" value="UniProtKB-KW"/>
</dbReference>
<gene>
    <name evidence="5" type="ORF">CTAYLR_006010</name>
</gene>
<comment type="similarity">
    <text evidence="1">Belongs to the peptidase S66 family.</text>
</comment>
<feature type="domain" description="LD-carboxypeptidase C-terminal" evidence="4">
    <location>
        <begin position="183"/>
        <end position="314"/>
    </location>
</feature>
<accession>A0AAD7U4P5</accession>
<dbReference type="CDD" id="cd07062">
    <property type="entry name" value="Peptidase_S66_mccF_like"/>
    <property type="match status" value="1"/>
</dbReference>
<dbReference type="Gene3D" id="3.50.30.60">
    <property type="entry name" value="LD-carboxypeptidase A C-terminal domain-like"/>
    <property type="match status" value="1"/>
</dbReference>
<sequence length="342" mass="37955">MREQGVRRLEEALEMRVRVSESCFLSTDQLTPERRGQELNAVFADTRVALVVSAIGGDDAIRVLRHLDLETIAKNPKPFMGYSDATSLHLLLFELGVLSLYGGALLCQFGVGGPGMHAYTQESLLTALFGPRDAPVPVRPSDAFLDGYLDWSEPKNLKVAKDLEENPGWEWHNCPRADYDTKTGILWGGCLEVLFNHLAARVCIPESDQLAGAVLFVETSEVFPPSHVVYSFFQCLGELGLLQGFAAVLVGRPQTVHRDTRAPPSRDAYRRDQKRAILRAISEYTSPPLPVVFDLDFGHTDPQVFVPVGGTAHIYPHSRAITFTYENAPRRRRRPFPARAGG</sequence>